<evidence type="ECO:0000313" key="3">
    <source>
        <dbReference type="Proteomes" id="UP001201163"/>
    </source>
</evidence>
<dbReference type="PANTHER" id="PTHR22761:SF96">
    <property type="entry name" value="BCDNA.GH08385"/>
    <property type="match status" value="1"/>
</dbReference>
<accession>A0AAD4Q9Y2</accession>
<dbReference type="Pfam" id="PF25880">
    <property type="entry name" value="WHD_CHMP7_1st"/>
    <property type="match status" value="1"/>
</dbReference>
<dbReference type="Pfam" id="PF03357">
    <property type="entry name" value="Snf7"/>
    <property type="match status" value="1"/>
</dbReference>
<dbReference type="GO" id="GO:0006900">
    <property type="term" value="P:vesicle budding from membrane"/>
    <property type="evidence" value="ECO:0007669"/>
    <property type="project" value="TreeGrafter"/>
</dbReference>
<feature type="region of interest" description="Disordered" evidence="1">
    <location>
        <begin position="448"/>
        <end position="490"/>
    </location>
</feature>
<evidence type="ECO:0000256" key="1">
    <source>
        <dbReference type="SAM" id="MobiDB-lite"/>
    </source>
</evidence>
<keyword evidence="3" id="KW-1185">Reference proteome</keyword>
<dbReference type="AlphaFoldDB" id="A0AAD4Q9Y2"/>
<dbReference type="Proteomes" id="UP001201163">
    <property type="component" value="Unassembled WGS sequence"/>
</dbReference>
<dbReference type="GO" id="GO:0000815">
    <property type="term" value="C:ESCRT III complex"/>
    <property type="evidence" value="ECO:0007669"/>
    <property type="project" value="TreeGrafter"/>
</dbReference>
<organism evidence="2 3">
    <name type="scientific">Lactarius akahatsu</name>
    <dbReference type="NCBI Taxonomy" id="416441"/>
    <lineage>
        <taxon>Eukaryota</taxon>
        <taxon>Fungi</taxon>
        <taxon>Dikarya</taxon>
        <taxon>Basidiomycota</taxon>
        <taxon>Agaricomycotina</taxon>
        <taxon>Agaricomycetes</taxon>
        <taxon>Russulales</taxon>
        <taxon>Russulaceae</taxon>
        <taxon>Lactarius</taxon>
    </lineage>
</organism>
<sequence length="490" mass="53508">MSSSPSTLSSLLSYDGLSKSRIQSLYSDISRQKHSNPTAYSSNITWWRSTLEALVSLGYQPNTTDTLILHADQSLLESLRYGGAGKPLCLGTVITELVNSRTAVPLQQFLSASQSIYDSGWLPYRVAAFVVGKPLWWALRQLNVLGSDDESETERWKHSKGDYVLIGVLEHAADSVLASQRARDVSLADTLYSFDSFRATFAASALPGVTLSDKDLRVLLKFLERDRRAIVTEREVIKFVGTGFSTPEITAVDHGALELKSAVANLTAQIDSITTTIDSHKAKAANAIRQQHKSLALSYLRSRKQLEEVLTQRLGSLEILQSTLLRVEAAAEDIQGTALPFSHCRRFVLLTPHRRLQIVKAYESSTATLRTLLAHPSLQRDAVERTFDALADANADARELDDAVRSGMDLAVGTGASPEDEDEINAELAALVAEAEADAAAQVREKIQRTAPPETTSVEDTTRNAQQAQERGHIDAVTEAEPATRPVLAG</sequence>
<dbReference type="InterPro" id="IPR005024">
    <property type="entry name" value="Snf7_fam"/>
</dbReference>
<protein>
    <recommendedName>
        <fullName evidence="4">Charged multivesicular body protein 7</fullName>
    </recommendedName>
</protein>
<dbReference type="GO" id="GO:0009898">
    <property type="term" value="C:cytoplasmic side of plasma membrane"/>
    <property type="evidence" value="ECO:0007669"/>
    <property type="project" value="TreeGrafter"/>
</dbReference>
<evidence type="ECO:0008006" key="4">
    <source>
        <dbReference type="Google" id="ProtNLM"/>
    </source>
</evidence>
<reference evidence="2" key="1">
    <citation type="submission" date="2022-01" db="EMBL/GenBank/DDBJ databases">
        <title>Comparative genomics reveals a dynamic genome evolution in the ectomycorrhizal milk-cap (Lactarius) mushrooms.</title>
        <authorList>
            <consortium name="DOE Joint Genome Institute"/>
            <person name="Lebreton A."/>
            <person name="Tang N."/>
            <person name="Kuo A."/>
            <person name="LaButti K."/>
            <person name="Drula E."/>
            <person name="Barry K."/>
            <person name="Clum A."/>
            <person name="Lipzen A."/>
            <person name="Mousain D."/>
            <person name="Ng V."/>
            <person name="Wang R."/>
            <person name="Wang X."/>
            <person name="Dai Y."/>
            <person name="Henrissat B."/>
            <person name="Grigoriev I.V."/>
            <person name="Guerin-Laguette A."/>
            <person name="Yu F."/>
            <person name="Martin F.M."/>
        </authorList>
    </citation>
    <scope>NUCLEOTIDE SEQUENCE</scope>
    <source>
        <strain evidence="2">QP</strain>
    </source>
</reference>
<feature type="compositionally biased region" description="Polar residues" evidence="1">
    <location>
        <begin position="453"/>
        <end position="469"/>
    </location>
</feature>
<dbReference type="GO" id="GO:0032511">
    <property type="term" value="P:late endosome to vacuole transport via multivesicular body sorting pathway"/>
    <property type="evidence" value="ECO:0007669"/>
    <property type="project" value="TreeGrafter"/>
</dbReference>
<comment type="caution">
    <text evidence="2">The sequence shown here is derived from an EMBL/GenBank/DDBJ whole genome shotgun (WGS) entry which is preliminary data.</text>
</comment>
<evidence type="ECO:0000313" key="2">
    <source>
        <dbReference type="EMBL" id="KAH8995358.1"/>
    </source>
</evidence>
<dbReference type="GO" id="GO:0005771">
    <property type="term" value="C:multivesicular body"/>
    <property type="evidence" value="ECO:0007669"/>
    <property type="project" value="TreeGrafter"/>
</dbReference>
<proteinExistence type="predicted"/>
<gene>
    <name evidence="2" type="ORF">EDB92DRAFT_198022</name>
</gene>
<name>A0AAD4Q9Y2_9AGAM</name>
<dbReference type="EMBL" id="JAKELL010000012">
    <property type="protein sequence ID" value="KAH8995358.1"/>
    <property type="molecule type" value="Genomic_DNA"/>
</dbReference>
<dbReference type="PANTHER" id="PTHR22761">
    <property type="entry name" value="CHARGED MULTIVESICULAR BODY PROTEIN"/>
    <property type="match status" value="1"/>
</dbReference>